<dbReference type="SUPFAM" id="SSF52540">
    <property type="entry name" value="P-loop containing nucleoside triphosphate hydrolases"/>
    <property type="match status" value="1"/>
</dbReference>
<keyword evidence="1" id="KW-0547">Nucleotide-binding</keyword>
<dbReference type="PANTHER" id="PTHR42759">
    <property type="entry name" value="MOXR FAMILY PROTEIN"/>
    <property type="match status" value="1"/>
</dbReference>
<dbReference type="InterPro" id="IPR011703">
    <property type="entry name" value="ATPase_AAA-3"/>
</dbReference>
<dbReference type="EMBL" id="CP048104">
    <property type="protein sequence ID" value="QKG84433.1"/>
    <property type="molecule type" value="Genomic_DNA"/>
</dbReference>
<dbReference type="InterPro" id="IPR041628">
    <property type="entry name" value="ChlI/MoxR_AAA_lid"/>
</dbReference>
<dbReference type="Gene3D" id="1.10.8.80">
    <property type="entry name" value="Magnesium chelatase subunit I, C-Terminal domain"/>
    <property type="match status" value="1"/>
</dbReference>
<dbReference type="PIRSF" id="PIRSF002849">
    <property type="entry name" value="AAA_ATPase_chaperone_MoxR_prd"/>
    <property type="match status" value="1"/>
</dbReference>
<dbReference type="AlphaFoldDB" id="A0A7D4BVY8"/>
<dbReference type="PANTHER" id="PTHR42759:SF1">
    <property type="entry name" value="MAGNESIUM-CHELATASE SUBUNIT CHLD"/>
    <property type="match status" value="1"/>
</dbReference>
<dbReference type="InterPro" id="IPR027417">
    <property type="entry name" value="P-loop_NTPase"/>
</dbReference>
<dbReference type="GO" id="GO:0016887">
    <property type="term" value="F:ATP hydrolysis activity"/>
    <property type="evidence" value="ECO:0007669"/>
    <property type="project" value="InterPro"/>
</dbReference>
<dbReference type="KEGG" id="kpul:GXN76_08035"/>
<evidence type="ECO:0000256" key="1">
    <source>
        <dbReference type="ARBA" id="ARBA00022741"/>
    </source>
</evidence>
<protein>
    <submittedName>
        <fullName evidence="6">MoxR family ATPase</fullName>
    </submittedName>
</protein>
<organism evidence="6 7">
    <name type="scientific">Kroppenstedtia pulmonis</name>
    <dbReference type="NCBI Taxonomy" id="1380685"/>
    <lineage>
        <taxon>Bacteria</taxon>
        <taxon>Bacillati</taxon>
        <taxon>Bacillota</taxon>
        <taxon>Bacilli</taxon>
        <taxon>Bacillales</taxon>
        <taxon>Thermoactinomycetaceae</taxon>
        <taxon>Kroppenstedtia</taxon>
    </lineage>
</organism>
<feature type="domain" description="ChlI/MoxR AAA lid" evidence="5">
    <location>
        <begin position="239"/>
        <end position="311"/>
    </location>
</feature>
<keyword evidence="7" id="KW-1185">Reference proteome</keyword>
<dbReference type="Proteomes" id="UP000503088">
    <property type="component" value="Chromosome"/>
</dbReference>
<reference evidence="6 7" key="1">
    <citation type="submission" date="2020-01" db="EMBL/GenBank/DDBJ databases">
        <authorList>
            <person name="Gulvik C.A."/>
            <person name="Batra D.G."/>
        </authorList>
    </citation>
    <scope>NUCLEOTIDE SEQUENCE [LARGE SCALE GENOMIC DNA]</scope>
    <source>
        <strain evidence="6 7">W9323</strain>
    </source>
</reference>
<dbReference type="Pfam" id="PF17863">
    <property type="entry name" value="AAA_lid_2"/>
    <property type="match status" value="1"/>
</dbReference>
<dbReference type="RefSeq" id="WP_173222115.1">
    <property type="nucleotide sequence ID" value="NZ_CP048104.1"/>
</dbReference>
<feature type="domain" description="ATPase AAA-3" evidence="4">
    <location>
        <begin position="45"/>
        <end position="175"/>
    </location>
</feature>
<accession>A0A7D4BVY8</accession>
<gene>
    <name evidence="6" type="ORF">GXN76_08035</name>
</gene>
<evidence type="ECO:0000256" key="3">
    <source>
        <dbReference type="ARBA" id="ARBA00061607"/>
    </source>
</evidence>
<dbReference type="Pfam" id="PF07726">
    <property type="entry name" value="AAA_3"/>
    <property type="match status" value="1"/>
</dbReference>
<evidence type="ECO:0000313" key="6">
    <source>
        <dbReference type="EMBL" id="QKG84433.1"/>
    </source>
</evidence>
<keyword evidence="2" id="KW-0067">ATP-binding</keyword>
<proteinExistence type="inferred from homology"/>
<evidence type="ECO:0000259" key="5">
    <source>
        <dbReference type="Pfam" id="PF17863"/>
    </source>
</evidence>
<evidence type="ECO:0000256" key="2">
    <source>
        <dbReference type="ARBA" id="ARBA00022840"/>
    </source>
</evidence>
<dbReference type="Gene3D" id="3.40.50.300">
    <property type="entry name" value="P-loop containing nucleotide triphosphate hydrolases"/>
    <property type="match status" value="1"/>
</dbReference>
<dbReference type="GO" id="GO:0005524">
    <property type="term" value="F:ATP binding"/>
    <property type="evidence" value="ECO:0007669"/>
    <property type="project" value="UniProtKB-KW"/>
</dbReference>
<name>A0A7D4BVY8_9BACL</name>
<evidence type="ECO:0000259" key="4">
    <source>
        <dbReference type="Pfam" id="PF07726"/>
    </source>
</evidence>
<dbReference type="FunFam" id="3.40.50.300:FF:000640">
    <property type="entry name" value="MoxR family ATPase"/>
    <property type="match status" value="1"/>
</dbReference>
<evidence type="ECO:0000313" key="7">
    <source>
        <dbReference type="Proteomes" id="UP000503088"/>
    </source>
</evidence>
<sequence>MEKDHSPFTEIAEKSEKVLHGMESVVIGQSEQLRLLWAALLTGGHVLIEGVPGLGKTMMVRALGKVIDASFSRIQFTPDMMPAEVTGTKIFDIQSGRFTFKQGPIFTHLLLADEINRTPPKTQAALLEAMEEGKVTVDGESLDLPAPFFVAATQNPIEYEGTYPLPEAQLDRFAMKLTVDYPGEEEEVDILSGHRITSKRESVLSPLISASSILSFRKHIDKVRVEESVINYVSSIIRSTRNHPQIMLGASTRAGLSLMSLSKAIAAMEGRDFVVPDDVKIVIRPALRHRLILNPDVELEGLKTDDLIEEIARSVMVPR</sequence>
<dbReference type="InterPro" id="IPR050764">
    <property type="entry name" value="CbbQ/NirQ/NorQ/GpvN"/>
</dbReference>
<comment type="similarity">
    <text evidence="3">Belongs to the MoxR family.</text>
</comment>